<evidence type="ECO:0000259" key="7">
    <source>
        <dbReference type="Pfam" id="PF00909"/>
    </source>
</evidence>
<sequence>MELGSGFGGLAYGWVLGRQKDKELINFRPHNVAMVNLSTFILWFGWLSFNRGCTYGANLRAVMVIWNAMLSLTFAGIVWCLLDHRLEQKYSMVRFCSGSIAGLVAATVAAGYLQLWASVIMGIISGVVCNYGTKVKLILGINNAFDIFAVHAVGGIISLLSNGIFASCLVIALDGVNVNVNGGWVNHNWKQLYVQFDYICAASGYTFMVMAIIAKAIDMICGLQLRMTPEGKSVGLDEIEIREYTNDYVEVRRHFYDLSALGEHKGDSLASDLFLEDSTKSGDPPSHVLAEDIYAPEDIPSSKTTNMDGYAIHSSDPPGIYQVLTSLTHKLFSELPKGSIFHINIGQPLPTGTDSVIRVEDTELESAPKDADGEDIEEDQVVVGFGVKTRFIQDCFELVKAIGKEQKKILQALEANEIISQERLEMVGQCTVEYIEECMEIAIGTLANEIEKYGFSMIDKD</sequence>
<protein>
    <recommendedName>
        <fullName evidence="11">Ammonium transporter</fullName>
    </recommendedName>
</protein>
<dbReference type="GO" id="GO:0005886">
    <property type="term" value="C:plasma membrane"/>
    <property type="evidence" value="ECO:0007669"/>
    <property type="project" value="TreeGrafter"/>
</dbReference>
<evidence type="ECO:0000313" key="10">
    <source>
        <dbReference type="Proteomes" id="UP000054018"/>
    </source>
</evidence>
<comment type="subcellular location">
    <subcellularLocation>
        <location evidence="1">Membrane</location>
        <topology evidence="1">Multi-pass membrane protein</topology>
    </subcellularLocation>
</comment>
<feature type="transmembrane region" description="Helical" evidence="6">
    <location>
        <begin position="145"/>
        <end position="173"/>
    </location>
</feature>
<evidence type="ECO:0000256" key="4">
    <source>
        <dbReference type="ARBA" id="ARBA00022989"/>
    </source>
</evidence>
<dbReference type="InterPro" id="IPR029020">
    <property type="entry name" value="Ammonium/urea_transptr"/>
</dbReference>
<evidence type="ECO:0000256" key="6">
    <source>
        <dbReference type="SAM" id="Phobius"/>
    </source>
</evidence>
<dbReference type="SUPFAM" id="SSF63882">
    <property type="entry name" value="MoeA N-terminal region -like"/>
    <property type="match status" value="1"/>
</dbReference>
<comment type="similarity">
    <text evidence="2">Belongs to the ammonia transporter channel (TC 1.A.11.2) family.</text>
</comment>
<feature type="domain" description="MoeA N-terminal and linker" evidence="8">
    <location>
        <begin position="286"/>
        <end position="384"/>
    </location>
</feature>
<evidence type="ECO:0000313" key="9">
    <source>
        <dbReference type="EMBL" id="KIK19052.1"/>
    </source>
</evidence>
<dbReference type="EMBL" id="KN833792">
    <property type="protein sequence ID" value="KIK19052.1"/>
    <property type="molecule type" value="Genomic_DNA"/>
</dbReference>
<keyword evidence="3 6" id="KW-0812">Transmembrane</keyword>
<dbReference type="Gene3D" id="3.90.105.10">
    <property type="entry name" value="Molybdopterin biosynthesis moea protein, domain 2"/>
    <property type="match status" value="1"/>
</dbReference>
<organism evidence="9 10">
    <name type="scientific">Pisolithus microcarpus 441</name>
    <dbReference type="NCBI Taxonomy" id="765257"/>
    <lineage>
        <taxon>Eukaryota</taxon>
        <taxon>Fungi</taxon>
        <taxon>Dikarya</taxon>
        <taxon>Basidiomycota</taxon>
        <taxon>Agaricomycotina</taxon>
        <taxon>Agaricomycetes</taxon>
        <taxon>Agaricomycetidae</taxon>
        <taxon>Boletales</taxon>
        <taxon>Sclerodermatineae</taxon>
        <taxon>Pisolithaceae</taxon>
        <taxon>Pisolithus</taxon>
    </lineage>
</organism>
<accession>A0A0C9Z9D4</accession>
<dbReference type="AlphaFoldDB" id="A0A0C9Z9D4"/>
<evidence type="ECO:0000256" key="1">
    <source>
        <dbReference type="ARBA" id="ARBA00004141"/>
    </source>
</evidence>
<dbReference type="Pfam" id="PF00909">
    <property type="entry name" value="Ammonium_transp"/>
    <property type="match status" value="1"/>
</dbReference>
<dbReference type="STRING" id="765257.A0A0C9Z9D4"/>
<evidence type="ECO:0000256" key="3">
    <source>
        <dbReference type="ARBA" id="ARBA00022692"/>
    </source>
</evidence>
<dbReference type="Gene3D" id="1.10.3430.10">
    <property type="entry name" value="Ammonium transporter AmtB like domains"/>
    <property type="match status" value="1"/>
</dbReference>
<dbReference type="Pfam" id="PF03453">
    <property type="entry name" value="MoeA_N"/>
    <property type="match status" value="1"/>
</dbReference>
<dbReference type="InterPro" id="IPR001905">
    <property type="entry name" value="Ammonium_transpt"/>
</dbReference>
<dbReference type="Proteomes" id="UP000054018">
    <property type="component" value="Unassembled WGS sequence"/>
</dbReference>
<evidence type="ECO:0000259" key="8">
    <source>
        <dbReference type="Pfam" id="PF03453"/>
    </source>
</evidence>
<gene>
    <name evidence="9" type="ORF">PISMIDRAFT_13947</name>
</gene>
<evidence type="ECO:0000256" key="2">
    <source>
        <dbReference type="ARBA" id="ARBA00005887"/>
    </source>
</evidence>
<dbReference type="PANTHER" id="PTHR43029">
    <property type="entry name" value="AMMONIUM TRANSPORTER MEP2"/>
    <property type="match status" value="1"/>
</dbReference>
<keyword evidence="10" id="KW-1185">Reference proteome</keyword>
<feature type="domain" description="Ammonium transporter AmtB-like" evidence="7">
    <location>
        <begin position="4"/>
        <end position="243"/>
    </location>
</feature>
<reference evidence="9 10" key="1">
    <citation type="submission" date="2014-04" db="EMBL/GenBank/DDBJ databases">
        <authorList>
            <consortium name="DOE Joint Genome Institute"/>
            <person name="Kuo A."/>
            <person name="Kohler A."/>
            <person name="Costa M.D."/>
            <person name="Nagy L.G."/>
            <person name="Floudas D."/>
            <person name="Copeland A."/>
            <person name="Barry K.W."/>
            <person name="Cichocki N."/>
            <person name="Veneault-Fourrey C."/>
            <person name="LaButti K."/>
            <person name="Lindquist E.A."/>
            <person name="Lipzen A."/>
            <person name="Lundell T."/>
            <person name="Morin E."/>
            <person name="Murat C."/>
            <person name="Sun H."/>
            <person name="Tunlid A."/>
            <person name="Henrissat B."/>
            <person name="Grigoriev I.V."/>
            <person name="Hibbett D.S."/>
            <person name="Martin F."/>
            <person name="Nordberg H.P."/>
            <person name="Cantor M.N."/>
            <person name="Hua S.X."/>
        </authorList>
    </citation>
    <scope>NUCLEOTIDE SEQUENCE [LARGE SCALE GENOMIC DNA]</scope>
    <source>
        <strain evidence="9 10">441</strain>
    </source>
</reference>
<feature type="transmembrane region" description="Helical" evidence="6">
    <location>
        <begin position="193"/>
        <end position="217"/>
    </location>
</feature>
<dbReference type="PANTHER" id="PTHR43029:SF4">
    <property type="entry name" value="AMMONIUM TRANSPORTER MEP1-RELATED"/>
    <property type="match status" value="1"/>
</dbReference>
<feature type="transmembrane region" description="Helical" evidence="6">
    <location>
        <begin position="61"/>
        <end position="82"/>
    </location>
</feature>
<dbReference type="OrthoDB" id="534912at2759"/>
<proteinExistence type="inferred from homology"/>
<dbReference type="GO" id="GO:0032324">
    <property type="term" value="P:molybdopterin cofactor biosynthetic process"/>
    <property type="evidence" value="ECO:0007669"/>
    <property type="project" value="InterPro"/>
</dbReference>
<dbReference type="SUPFAM" id="SSF111352">
    <property type="entry name" value="Ammonium transporter"/>
    <property type="match status" value="1"/>
</dbReference>
<evidence type="ECO:0008006" key="11">
    <source>
        <dbReference type="Google" id="ProtNLM"/>
    </source>
</evidence>
<keyword evidence="5 6" id="KW-0472">Membrane</keyword>
<feature type="transmembrane region" description="Helical" evidence="6">
    <location>
        <begin position="32"/>
        <end position="49"/>
    </location>
</feature>
<evidence type="ECO:0000256" key="5">
    <source>
        <dbReference type="ARBA" id="ARBA00023136"/>
    </source>
</evidence>
<dbReference type="GO" id="GO:0008519">
    <property type="term" value="F:ammonium channel activity"/>
    <property type="evidence" value="ECO:0007669"/>
    <property type="project" value="InterPro"/>
</dbReference>
<dbReference type="Gene3D" id="2.170.190.11">
    <property type="entry name" value="Molybdopterin biosynthesis moea protein, domain 3"/>
    <property type="match status" value="1"/>
</dbReference>
<dbReference type="InterPro" id="IPR005110">
    <property type="entry name" value="MoeA_linker/N"/>
</dbReference>
<dbReference type="HOGENOM" id="CLU_593275_0_0_1"/>
<reference evidence="10" key="2">
    <citation type="submission" date="2015-01" db="EMBL/GenBank/DDBJ databases">
        <title>Evolutionary Origins and Diversification of the Mycorrhizal Mutualists.</title>
        <authorList>
            <consortium name="DOE Joint Genome Institute"/>
            <consortium name="Mycorrhizal Genomics Consortium"/>
            <person name="Kohler A."/>
            <person name="Kuo A."/>
            <person name="Nagy L.G."/>
            <person name="Floudas D."/>
            <person name="Copeland A."/>
            <person name="Barry K.W."/>
            <person name="Cichocki N."/>
            <person name="Veneault-Fourrey C."/>
            <person name="LaButti K."/>
            <person name="Lindquist E.A."/>
            <person name="Lipzen A."/>
            <person name="Lundell T."/>
            <person name="Morin E."/>
            <person name="Murat C."/>
            <person name="Riley R."/>
            <person name="Ohm R."/>
            <person name="Sun H."/>
            <person name="Tunlid A."/>
            <person name="Henrissat B."/>
            <person name="Grigoriev I.V."/>
            <person name="Hibbett D.S."/>
            <person name="Martin F."/>
        </authorList>
    </citation>
    <scope>NUCLEOTIDE SEQUENCE [LARGE SCALE GENOMIC DNA]</scope>
    <source>
        <strain evidence="10">441</strain>
    </source>
</reference>
<keyword evidence="4 6" id="KW-1133">Transmembrane helix</keyword>
<name>A0A0C9Z9D4_9AGAM</name>
<dbReference type="InterPro" id="IPR024041">
    <property type="entry name" value="NH4_transpt_AmtB-like_dom"/>
</dbReference>
<dbReference type="InterPro" id="IPR036135">
    <property type="entry name" value="MoeA_linker/N_sf"/>
</dbReference>